<dbReference type="EMBL" id="CP018335">
    <property type="protein sequence ID" value="APM40690.1"/>
    <property type="molecule type" value="Genomic_DNA"/>
</dbReference>
<dbReference type="GO" id="GO:0005886">
    <property type="term" value="C:plasma membrane"/>
    <property type="evidence" value="ECO:0007669"/>
    <property type="project" value="TreeGrafter"/>
</dbReference>
<feature type="transmembrane region" description="Helical" evidence="6">
    <location>
        <begin position="224"/>
        <end position="241"/>
    </location>
</feature>
<feature type="transmembrane region" description="Helical" evidence="6">
    <location>
        <begin position="171"/>
        <end position="189"/>
    </location>
</feature>
<feature type="transmembrane region" description="Helical" evidence="6">
    <location>
        <begin position="113"/>
        <end position="130"/>
    </location>
</feature>
<dbReference type="GO" id="GO:0032153">
    <property type="term" value="C:cell division site"/>
    <property type="evidence" value="ECO:0007669"/>
    <property type="project" value="TreeGrafter"/>
</dbReference>
<evidence type="ECO:0000256" key="5">
    <source>
        <dbReference type="ARBA" id="ARBA00023136"/>
    </source>
</evidence>
<keyword evidence="5 6" id="KW-0472">Membrane</keyword>
<gene>
    <name evidence="7" type="ORF">BS101_19140</name>
</gene>
<keyword evidence="4 6" id="KW-1133">Transmembrane helix</keyword>
<protein>
    <submittedName>
        <fullName evidence="7">Uncharacterized protein</fullName>
    </submittedName>
</protein>
<dbReference type="NCBIfam" id="NF038403">
    <property type="entry name" value="perm_prefix_1"/>
    <property type="match status" value="1"/>
</dbReference>
<keyword evidence="2 6" id="KW-0812">Transmembrane</keyword>
<evidence type="ECO:0000256" key="2">
    <source>
        <dbReference type="ARBA" id="ARBA00022692"/>
    </source>
</evidence>
<dbReference type="GO" id="GO:0051301">
    <property type="term" value="P:cell division"/>
    <property type="evidence" value="ECO:0007669"/>
    <property type="project" value="InterPro"/>
</dbReference>
<dbReference type="Pfam" id="PF01098">
    <property type="entry name" value="FTSW_RODA_SPOVE"/>
    <property type="match status" value="1"/>
</dbReference>
<feature type="transmembrane region" description="Helical" evidence="6">
    <location>
        <begin position="359"/>
        <end position="381"/>
    </location>
</feature>
<feature type="transmembrane region" description="Helical" evidence="6">
    <location>
        <begin position="201"/>
        <end position="218"/>
    </location>
</feature>
<evidence type="ECO:0000256" key="1">
    <source>
        <dbReference type="ARBA" id="ARBA00004141"/>
    </source>
</evidence>
<reference evidence="7 8" key="1">
    <citation type="submission" date="2016-12" db="EMBL/GenBank/DDBJ databases">
        <title>Complete genome sequence of Clostridium kluyveri JZZ isolated from the pit mud of a Chinese flavor liquor-making factory.</title>
        <authorList>
            <person name="Wang Y."/>
        </authorList>
    </citation>
    <scope>NUCLEOTIDE SEQUENCE [LARGE SCALE GENOMIC DNA]</scope>
    <source>
        <strain evidence="7 8">JZZ</strain>
    </source>
</reference>
<feature type="transmembrane region" description="Helical" evidence="6">
    <location>
        <begin position="393"/>
        <end position="417"/>
    </location>
</feature>
<dbReference type="PANTHER" id="PTHR30474:SF1">
    <property type="entry name" value="PEPTIDOGLYCAN GLYCOSYLTRANSFERASE MRDB"/>
    <property type="match status" value="1"/>
</dbReference>
<feature type="transmembrane region" description="Helical" evidence="6">
    <location>
        <begin position="320"/>
        <end position="347"/>
    </location>
</feature>
<evidence type="ECO:0000256" key="3">
    <source>
        <dbReference type="ARBA" id="ARBA00022960"/>
    </source>
</evidence>
<organism evidence="7 8">
    <name type="scientific">Clostridium kluyveri</name>
    <dbReference type="NCBI Taxonomy" id="1534"/>
    <lineage>
        <taxon>Bacteria</taxon>
        <taxon>Bacillati</taxon>
        <taxon>Bacillota</taxon>
        <taxon>Clostridia</taxon>
        <taxon>Eubacteriales</taxon>
        <taxon>Clostridiaceae</taxon>
        <taxon>Clostridium</taxon>
    </lineage>
</organism>
<evidence type="ECO:0000256" key="6">
    <source>
        <dbReference type="SAM" id="Phobius"/>
    </source>
</evidence>
<dbReference type="AlphaFoldDB" id="A0A1L5FCZ3"/>
<keyword evidence="3" id="KW-0133">Cell shape</keyword>
<comment type="subcellular location">
    <subcellularLocation>
        <location evidence="1">Membrane</location>
        <topology evidence="1">Multi-pass membrane protein</topology>
    </subcellularLocation>
</comment>
<evidence type="ECO:0000313" key="8">
    <source>
        <dbReference type="Proteomes" id="UP000184604"/>
    </source>
</evidence>
<dbReference type="RefSeq" id="WP_073540260.1">
    <property type="nucleotide sequence ID" value="NZ_CP018335.1"/>
</dbReference>
<evidence type="ECO:0000313" key="7">
    <source>
        <dbReference type="EMBL" id="APM40690.1"/>
    </source>
</evidence>
<dbReference type="InterPro" id="IPR001182">
    <property type="entry name" value="FtsW/RodA"/>
</dbReference>
<dbReference type="GO" id="GO:0008360">
    <property type="term" value="P:regulation of cell shape"/>
    <property type="evidence" value="ECO:0007669"/>
    <property type="project" value="UniProtKB-KW"/>
</dbReference>
<dbReference type="OrthoDB" id="9802195at2"/>
<dbReference type="InterPro" id="IPR047928">
    <property type="entry name" value="Perm_prefix_1"/>
</dbReference>
<dbReference type="Proteomes" id="UP000184604">
    <property type="component" value="Chromosome"/>
</dbReference>
<feature type="transmembrane region" description="Helical" evidence="6">
    <location>
        <begin position="142"/>
        <end position="159"/>
    </location>
</feature>
<feature type="transmembrane region" description="Helical" evidence="6">
    <location>
        <begin position="78"/>
        <end position="98"/>
    </location>
</feature>
<accession>A0A1L5FCZ3</accession>
<dbReference type="PANTHER" id="PTHR30474">
    <property type="entry name" value="CELL CYCLE PROTEIN"/>
    <property type="match status" value="1"/>
</dbReference>
<feature type="transmembrane region" description="Helical" evidence="6">
    <location>
        <begin position="253"/>
        <end position="275"/>
    </location>
</feature>
<evidence type="ECO:0000256" key="4">
    <source>
        <dbReference type="ARBA" id="ARBA00022989"/>
    </source>
</evidence>
<name>A0A1L5FCZ3_CLOKL</name>
<dbReference type="GO" id="GO:0015648">
    <property type="term" value="F:lipid-linked peptidoglycan transporter activity"/>
    <property type="evidence" value="ECO:0007669"/>
    <property type="project" value="TreeGrafter"/>
</dbReference>
<sequence length="435" mass="49285">MHYNNDKFIQKVCEQIGFKAARKGIEQELKAHIDDNIEQFIAQGLDEKTAIIKATECMGDPIEIGEALNRIHRPQTEWGVISLVILLSIFGIGTMFFIGDLPAGSSSIFGKKQIVYAILGMGFLVGIYLFDYMKLCKYGRKIFLSGIILTITTVLFGTNENGILCLKMGEITFTTAFICNLMFMIYVIAELSKCRGEGIIAFLKICSLCAISLILLFFNMAFALSLIMLIVYAIILTVAAIKGHFNYEKRWSYICATWGISVISLIALIPHMMLINYNPHNSEYSTNMVSKYLEGSQWIGKSAFLNAHGWRYLPKHWADYFLTIIITNFGWIIGCLIISFLIVLFSIMIFRTLNLKNTYGFYLSVGIVVYLIINFVLNILITMGYVNNLDCNLSFISFGGTDYLNNIFVVGLFLSVWRRNLIMPSDMYSSLTHYN</sequence>
<proteinExistence type="predicted"/>